<protein>
    <submittedName>
        <fullName evidence="1">Uncharacterized protein</fullName>
    </submittedName>
</protein>
<reference evidence="1 2" key="1">
    <citation type="submission" date="2018-07" db="EMBL/GenBank/DDBJ databases">
        <title>Genomic Encyclopedia of Type Strains, Phase IV (KMG-IV): sequencing the most valuable type-strain genomes for metagenomic binning, comparative biology and taxonomic classification.</title>
        <authorList>
            <person name="Goeker M."/>
        </authorList>
    </citation>
    <scope>NUCLEOTIDE SEQUENCE [LARGE SCALE GENOMIC DNA]</scope>
    <source>
        <strain evidence="1 2">DSM 4134</strain>
    </source>
</reference>
<accession>A0A3D9KY85</accession>
<keyword evidence="2" id="KW-1185">Reference proteome</keyword>
<gene>
    <name evidence="1" type="ORF">C7460_12165</name>
</gene>
<dbReference type="EMBL" id="QREG01000021">
    <property type="protein sequence ID" value="RED94378.1"/>
    <property type="molecule type" value="Genomic_DNA"/>
</dbReference>
<dbReference type="Proteomes" id="UP000256779">
    <property type="component" value="Unassembled WGS sequence"/>
</dbReference>
<evidence type="ECO:0000313" key="1">
    <source>
        <dbReference type="EMBL" id="RED94378.1"/>
    </source>
</evidence>
<proteinExistence type="predicted"/>
<name>A0A3D9KY85_MARFU</name>
<dbReference type="AlphaFoldDB" id="A0A3D9KY85"/>
<comment type="caution">
    <text evidence="1">The sequence shown here is derived from an EMBL/GenBank/DDBJ whole genome shotgun (WGS) entry which is preliminary data.</text>
</comment>
<sequence>MPCGDAIKVNKKAFKQRAFEGFSIMKYYLD</sequence>
<organism evidence="1 2">
    <name type="scientific">Marinoscillum furvescens DSM 4134</name>
    <dbReference type="NCBI Taxonomy" id="1122208"/>
    <lineage>
        <taxon>Bacteria</taxon>
        <taxon>Pseudomonadati</taxon>
        <taxon>Bacteroidota</taxon>
        <taxon>Cytophagia</taxon>
        <taxon>Cytophagales</taxon>
        <taxon>Reichenbachiellaceae</taxon>
        <taxon>Marinoscillum</taxon>
    </lineage>
</organism>
<evidence type="ECO:0000313" key="2">
    <source>
        <dbReference type="Proteomes" id="UP000256779"/>
    </source>
</evidence>